<feature type="transmembrane region" description="Helical" evidence="1">
    <location>
        <begin position="12"/>
        <end position="37"/>
    </location>
</feature>
<gene>
    <name evidence="3" type="ORF">EV420DRAFT_1571773</name>
</gene>
<feature type="domain" description="DUF6534" evidence="2">
    <location>
        <begin position="170"/>
        <end position="255"/>
    </location>
</feature>
<evidence type="ECO:0000313" key="4">
    <source>
        <dbReference type="Proteomes" id="UP001175211"/>
    </source>
</evidence>
<feature type="transmembrane region" description="Helical" evidence="1">
    <location>
        <begin position="230"/>
        <end position="252"/>
    </location>
</feature>
<feature type="transmembrane region" description="Helical" evidence="1">
    <location>
        <begin position="158"/>
        <end position="183"/>
    </location>
</feature>
<keyword evidence="4" id="KW-1185">Reference proteome</keyword>
<accession>A0AA39JMY2</accession>
<evidence type="ECO:0000313" key="3">
    <source>
        <dbReference type="EMBL" id="KAK0445598.1"/>
    </source>
</evidence>
<dbReference type="PANTHER" id="PTHR40465:SF1">
    <property type="entry name" value="DUF6534 DOMAIN-CONTAINING PROTEIN"/>
    <property type="match status" value="1"/>
</dbReference>
<dbReference type="Proteomes" id="UP001175211">
    <property type="component" value="Unassembled WGS sequence"/>
</dbReference>
<feature type="transmembrane region" description="Helical" evidence="1">
    <location>
        <begin position="49"/>
        <end position="73"/>
    </location>
</feature>
<dbReference type="EMBL" id="JAUEPS010000049">
    <property type="protein sequence ID" value="KAK0445598.1"/>
    <property type="molecule type" value="Genomic_DNA"/>
</dbReference>
<dbReference type="InterPro" id="IPR045339">
    <property type="entry name" value="DUF6534"/>
</dbReference>
<dbReference type="AlphaFoldDB" id="A0AA39JMY2"/>
<dbReference type="PANTHER" id="PTHR40465">
    <property type="entry name" value="CHROMOSOME 1, WHOLE GENOME SHOTGUN SEQUENCE"/>
    <property type="match status" value="1"/>
</dbReference>
<keyword evidence="1" id="KW-0812">Transmembrane</keyword>
<organism evidence="3 4">
    <name type="scientific">Armillaria tabescens</name>
    <name type="common">Ringless honey mushroom</name>
    <name type="synonym">Agaricus tabescens</name>
    <dbReference type="NCBI Taxonomy" id="1929756"/>
    <lineage>
        <taxon>Eukaryota</taxon>
        <taxon>Fungi</taxon>
        <taxon>Dikarya</taxon>
        <taxon>Basidiomycota</taxon>
        <taxon>Agaricomycotina</taxon>
        <taxon>Agaricomycetes</taxon>
        <taxon>Agaricomycetidae</taxon>
        <taxon>Agaricales</taxon>
        <taxon>Marasmiineae</taxon>
        <taxon>Physalacriaceae</taxon>
        <taxon>Desarmillaria</taxon>
    </lineage>
</organism>
<dbReference type="Pfam" id="PF20152">
    <property type="entry name" value="DUF6534"/>
    <property type="match status" value="1"/>
</dbReference>
<feature type="transmembrane region" description="Helical" evidence="1">
    <location>
        <begin position="195"/>
        <end position="224"/>
    </location>
</feature>
<name>A0AA39JMY2_ARMTA</name>
<keyword evidence="1" id="KW-1133">Transmembrane helix</keyword>
<reference evidence="3" key="1">
    <citation type="submission" date="2023-06" db="EMBL/GenBank/DDBJ databases">
        <authorList>
            <consortium name="Lawrence Berkeley National Laboratory"/>
            <person name="Ahrendt S."/>
            <person name="Sahu N."/>
            <person name="Indic B."/>
            <person name="Wong-Bajracharya J."/>
            <person name="Merenyi Z."/>
            <person name="Ke H.-M."/>
            <person name="Monk M."/>
            <person name="Kocsube S."/>
            <person name="Drula E."/>
            <person name="Lipzen A."/>
            <person name="Balint B."/>
            <person name="Henrissat B."/>
            <person name="Andreopoulos B."/>
            <person name="Martin F.M."/>
            <person name="Harder C.B."/>
            <person name="Rigling D."/>
            <person name="Ford K.L."/>
            <person name="Foster G.D."/>
            <person name="Pangilinan J."/>
            <person name="Papanicolaou A."/>
            <person name="Barry K."/>
            <person name="LaButti K."/>
            <person name="Viragh M."/>
            <person name="Koriabine M."/>
            <person name="Yan M."/>
            <person name="Riley R."/>
            <person name="Champramary S."/>
            <person name="Plett K.L."/>
            <person name="Tsai I.J."/>
            <person name="Slot J."/>
            <person name="Sipos G."/>
            <person name="Plett J."/>
            <person name="Nagy L.G."/>
            <person name="Grigoriev I.V."/>
        </authorList>
    </citation>
    <scope>NUCLEOTIDE SEQUENCE</scope>
    <source>
        <strain evidence="3">CCBAS 213</strain>
    </source>
</reference>
<comment type="caution">
    <text evidence="3">The sequence shown here is derived from an EMBL/GenBank/DDBJ whole genome shotgun (WGS) entry which is preliminary data.</text>
</comment>
<feature type="transmembrane region" description="Helical" evidence="1">
    <location>
        <begin position="124"/>
        <end position="146"/>
    </location>
</feature>
<protein>
    <recommendedName>
        <fullName evidence="2">DUF6534 domain-containing protein</fullName>
    </recommendedName>
</protein>
<dbReference type="GeneID" id="85357880"/>
<feature type="transmembrane region" description="Helical" evidence="1">
    <location>
        <begin position="93"/>
        <end position="112"/>
    </location>
</feature>
<evidence type="ECO:0000259" key="2">
    <source>
        <dbReference type="Pfam" id="PF20152"/>
    </source>
</evidence>
<sequence>MSPYPSLDNTLGALYIGATLAVFLFGLTSLAAVIYFFRCSNDWWFHRYSVALLWALDAFHAALTTHLLYFYFVKHFGDFAMLDIPVWSFKLQSTIKMLIVIWVQGLYAIRLWKLGRHFPKTLPWLVFLAVGAVFGVGIFSLRYAYIAPRLSDLRNEKAAVYAIFCVIPTSDFIIAISMCYYLYQMRTVTSHSKMATLLLLLMRFILVSGMATSTCSLLSLITYIAWPDSLIFFAFDFVLPKLYINSLLAMFITRKDHQTQFLGTDCNSATPTPIVFRKTSEIHGNGRDETVCTFPRWSARGKSIFTRF</sequence>
<evidence type="ECO:0000256" key="1">
    <source>
        <dbReference type="SAM" id="Phobius"/>
    </source>
</evidence>
<proteinExistence type="predicted"/>
<keyword evidence="1" id="KW-0472">Membrane</keyword>
<dbReference type="RefSeq" id="XP_060325502.1">
    <property type="nucleotide sequence ID" value="XM_060474332.1"/>
</dbReference>